<dbReference type="SUPFAM" id="SSF48150">
    <property type="entry name" value="DNA-glycosylase"/>
    <property type="match status" value="1"/>
</dbReference>
<evidence type="ECO:0000259" key="5">
    <source>
        <dbReference type="SMART" id="SM00478"/>
    </source>
</evidence>
<dbReference type="PANTHER" id="PTHR43003">
    <property type="entry name" value="DNA-3-METHYLADENINE GLYCOSYLASE"/>
    <property type="match status" value="1"/>
</dbReference>
<organism evidence="6 7">
    <name type="scientific">Actinomadura barringtoniae</name>
    <dbReference type="NCBI Taxonomy" id="1427535"/>
    <lineage>
        <taxon>Bacteria</taxon>
        <taxon>Bacillati</taxon>
        <taxon>Actinomycetota</taxon>
        <taxon>Actinomycetes</taxon>
        <taxon>Streptosporangiales</taxon>
        <taxon>Thermomonosporaceae</taxon>
        <taxon>Actinomadura</taxon>
    </lineage>
</organism>
<evidence type="ECO:0000256" key="4">
    <source>
        <dbReference type="ARBA" id="ARBA00023204"/>
    </source>
</evidence>
<dbReference type="EMBL" id="JAGEOJ010000010">
    <property type="protein sequence ID" value="MBO2450282.1"/>
    <property type="molecule type" value="Genomic_DNA"/>
</dbReference>
<evidence type="ECO:0000256" key="3">
    <source>
        <dbReference type="ARBA" id="ARBA00022763"/>
    </source>
</evidence>
<keyword evidence="3" id="KW-0227">DNA damage</keyword>
<dbReference type="GO" id="GO:0043916">
    <property type="term" value="F:DNA-7-methylguanine glycosylase activity"/>
    <property type="evidence" value="ECO:0007669"/>
    <property type="project" value="TreeGrafter"/>
</dbReference>
<keyword evidence="7" id="KW-1185">Reference proteome</keyword>
<feature type="domain" description="HhH-GPD" evidence="5">
    <location>
        <begin position="55"/>
        <end position="212"/>
    </location>
</feature>
<dbReference type="PANTHER" id="PTHR43003:SF5">
    <property type="entry name" value="DNA-3-METHYLADENINE GLYCOSYLASE"/>
    <property type="match status" value="1"/>
</dbReference>
<dbReference type="GO" id="GO:0006285">
    <property type="term" value="P:base-excision repair, AP site formation"/>
    <property type="evidence" value="ECO:0007669"/>
    <property type="project" value="TreeGrafter"/>
</dbReference>
<dbReference type="Proteomes" id="UP000669179">
    <property type="component" value="Unassembled WGS sequence"/>
</dbReference>
<dbReference type="EC" id="3.2.2.21" evidence="2"/>
<dbReference type="RefSeq" id="WP_208258173.1">
    <property type="nucleotide sequence ID" value="NZ_JAGEOJ010000010.1"/>
</dbReference>
<evidence type="ECO:0000313" key="6">
    <source>
        <dbReference type="EMBL" id="MBO2450282.1"/>
    </source>
</evidence>
<comment type="catalytic activity">
    <reaction evidence="1">
        <text>Hydrolysis of alkylated DNA, releasing 3-methyladenine, 3-methylguanine, 7-methylguanine and 7-methyladenine.</text>
        <dbReference type="EC" id="3.2.2.21"/>
    </reaction>
</comment>
<dbReference type="AlphaFoldDB" id="A0A939PCF8"/>
<dbReference type="Gene3D" id="1.10.1670.40">
    <property type="match status" value="1"/>
</dbReference>
<dbReference type="Gene3D" id="1.10.340.30">
    <property type="entry name" value="Hypothetical protein, domain 2"/>
    <property type="match status" value="1"/>
</dbReference>
<evidence type="ECO:0000256" key="1">
    <source>
        <dbReference type="ARBA" id="ARBA00000086"/>
    </source>
</evidence>
<dbReference type="InterPro" id="IPR003265">
    <property type="entry name" value="HhH-GPD_domain"/>
</dbReference>
<dbReference type="GO" id="GO:0032993">
    <property type="term" value="C:protein-DNA complex"/>
    <property type="evidence" value="ECO:0007669"/>
    <property type="project" value="TreeGrafter"/>
</dbReference>
<protein>
    <recommendedName>
        <fullName evidence="2">DNA-3-methyladenine glycosylase II</fullName>
        <ecNumber evidence="2">3.2.2.21</ecNumber>
    </recommendedName>
</protein>
<dbReference type="GO" id="GO:0006307">
    <property type="term" value="P:DNA alkylation repair"/>
    <property type="evidence" value="ECO:0007669"/>
    <property type="project" value="TreeGrafter"/>
</dbReference>
<keyword evidence="4" id="KW-0234">DNA repair</keyword>
<evidence type="ECO:0000313" key="7">
    <source>
        <dbReference type="Proteomes" id="UP000669179"/>
    </source>
</evidence>
<dbReference type="SMART" id="SM00478">
    <property type="entry name" value="ENDO3c"/>
    <property type="match status" value="1"/>
</dbReference>
<dbReference type="Pfam" id="PF00730">
    <property type="entry name" value="HhH-GPD"/>
    <property type="match status" value="1"/>
</dbReference>
<dbReference type="GO" id="GO:0008725">
    <property type="term" value="F:DNA-3-methyladenine glycosylase activity"/>
    <property type="evidence" value="ECO:0007669"/>
    <property type="project" value="TreeGrafter"/>
</dbReference>
<proteinExistence type="predicted"/>
<sequence length="213" mass="23014">MTGSLVRAAGEPDWSEGRERLRAVGGGMRRLVEADPELDPAEAFDGWGDGLWTSLLRQVTDQHISNASAMAIIGRLRERCGGRLPDADEFLALAGATLTEVGYSRAKIATLTEVARRVVHGRLDAGRLAGLGDDAVRAELTEIKGVGRFTADGALILALGRTDVMPSADLQIRKALAELGRWDELPSVRAVDDHAERWAPWRTLAAAYLYATL</sequence>
<dbReference type="CDD" id="cd00056">
    <property type="entry name" value="ENDO3c"/>
    <property type="match status" value="1"/>
</dbReference>
<dbReference type="InterPro" id="IPR011257">
    <property type="entry name" value="DNA_glycosylase"/>
</dbReference>
<dbReference type="GO" id="GO:0032131">
    <property type="term" value="F:alkylated DNA binding"/>
    <property type="evidence" value="ECO:0007669"/>
    <property type="project" value="TreeGrafter"/>
</dbReference>
<reference evidence="6" key="1">
    <citation type="submission" date="2021-03" db="EMBL/GenBank/DDBJ databases">
        <authorList>
            <person name="Kanchanasin P."/>
            <person name="Saeng-In P."/>
            <person name="Phongsopitanun W."/>
            <person name="Yuki M."/>
            <person name="Kudo T."/>
            <person name="Ohkuma M."/>
            <person name="Tanasupawat S."/>
        </authorList>
    </citation>
    <scope>NUCLEOTIDE SEQUENCE</scope>
    <source>
        <strain evidence="6">GKU 128</strain>
    </source>
</reference>
<dbReference type="GO" id="GO:0005737">
    <property type="term" value="C:cytoplasm"/>
    <property type="evidence" value="ECO:0007669"/>
    <property type="project" value="TreeGrafter"/>
</dbReference>
<comment type="caution">
    <text evidence="6">The sequence shown here is derived from an EMBL/GenBank/DDBJ whole genome shotgun (WGS) entry which is preliminary data.</text>
</comment>
<dbReference type="InterPro" id="IPR051912">
    <property type="entry name" value="Alkylbase_DNA_Glycosylase/TA"/>
</dbReference>
<accession>A0A939PCF8</accession>
<gene>
    <name evidence="6" type="ORF">J4573_24490</name>
</gene>
<evidence type="ECO:0000256" key="2">
    <source>
        <dbReference type="ARBA" id="ARBA00012000"/>
    </source>
</evidence>
<name>A0A939PCF8_9ACTN</name>